<sequence>MATIEELTAKVAGLEQQMAAITVPPTEYYTSIFSGEDIDAAIKKVNDGIVGGVSSFNGRTGAVKPQAGDYNATQIPVSGEPKAETVAAALSNKAPGILGKPGPVSAAGWYRIAVIHGNTSRPDSFIVSVGHNYAANGPSTILASVTTTGYARRITILDSSYKSGTYPIDALRLMSLSENELALDIHYAINVENFINSSFILGLSDPSQLVPQVPTSVQDAPPGETLEALDDWLNPPMQLGVEYRTTERYNGKPVFVMAVDGGAFPNSSSKTIDVQIPDTSGQVKMLDCYGVLDNGTQIPGRLIGSVFDASNYLGLFTQNGNGKFPISVGSGRTVGLNFTLFLKYWKEGT</sequence>
<proteinExistence type="predicted"/>
<accession>A0A8S5R332</accession>
<organism evidence="1">
    <name type="scientific">Myoviridae sp. ctxi06</name>
    <dbReference type="NCBI Taxonomy" id="2826713"/>
    <lineage>
        <taxon>Viruses</taxon>
        <taxon>Duplodnaviria</taxon>
        <taxon>Heunggongvirae</taxon>
        <taxon>Uroviricota</taxon>
        <taxon>Caudoviricetes</taxon>
    </lineage>
</organism>
<name>A0A8S5R332_9CAUD</name>
<evidence type="ECO:0000313" key="1">
    <source>
        <dbReference type="EMBL" id="DAE25497.1"/>
    </source>
</evidence>
<reference evidence="1" key="1">
    <citation type="journal article" date="2021" name="Proc. Natl. Acad. Sci. U.S.A.">
        <title>A Catalog of Tens of Thousands of Viruses from Human Metagenomes Reveals Hidden Associations with Chronic Diseases.</title>
        <authorList>
            <person name="Tisza M.J."/>
            <person name="Buck C.B."/>
        </authorList>
    </citation>
    <scope>NUCLEOTIDE SEQUENCE</scope>
    <source>
        <strain evidence="1">Ctxi06</strain>
    </source>
</reference>
<protein>
    <submittedName>
        <fullName evidence="1">Uncharacterized protein</fullName>
    </submittedName>
</protein>
<dbReference type="EMBL" id="BK015798">
    <property type="protein sequence ID" value="DAE25497.1"/>
    <property type="molecule type" value="Genomic_DNA"/>
</dbReference>